<feature type="compositionally biased region" description="Basic and acidic residues" evidence="1">
    <location>
        <begin position="219"/>
        <end position="230"/>
    </location>
</feature>
<feature type="region of interest" description="Disordered" evidence="1">
    <location>
        <begin position="165"/>
        <end position="202"/>
    </location>
</feature>
<keyword evidence="3" id="KW-1185">Reference proteome</keyword>
<feature type="compositionally biased region" description="Low complexity" evidence="1">
    <location>
        <begin position="573"/>
        <end position="588"/>
    </location>
</feature>
<feature type="compositionally biased region" description="Polar residues" evidence="1">
    <location>
        <begin position="235"/>
        <end position="260"/>
    </location>
</feature>
<organism evidence="2 3">
    <name type="scientific">Aspergillus cavernicola</name>
    <dbReference type="NCBI Taxonomy" id="176166"/>
    <lineage>
        <taxon>Eukaryota</taxon>
        <taxon>Fungi</taxon>
        <taxon>Dikarya</taxon>
        <taxon>Ascomycota</taxon>
        <taxon>Pezizomycotina</taxon>
        <taxon>Eurotiomycetes</taxon>
        <taxon>Eurotiomycetidae</taxon>
        <taxon>Eurotiales</taxon>
        <taxon>Aspergillaceae</taxon>
        <taxon>Aspergillus</taxon>
        <taxon>Aspergillus subgen. Nidulantes</taxon>
    </lineage>
</organism>
<comment type="caution">
    <text evidence="2">The sequence shown here is derived from an EMBL/GenBank/DDBJ whole genome shotgun (WGS) entry which is preliminary data.</text>
</comment>
<feature type="compositionally biased region" description="Low complexity" evidence="1">
    <location>
        <begin position="34"/>
        <end position="47"/>
    </location>
</feature>
<evidence type="ECO:0000256" key="1">
    <source>
        <dbReference type="SAM" id="MobiDB-lite"/>
    </source>
</evidence>
<proteinExistence type="predicted"/>
<feature type="compositionally biased region" description="Low complexity" evidence="1">
    <location>
        <begin position="308"/>
        <end position="320"/>
    </location>
</feature>
<dbReference type="EMBL" id="JBFXLS010000017">
    <property type="protein sequence ID" value="KAL2829257.1"/>
    <property type="molecule type" value="Genomic_DNA"/>
</dbReference>
<reference evidence="2 3" key="1">
    <citation type="submission" date="2024-07" db="EMBL/GenBank/DDBJ databases">
        <title>Section-level genome sequencing and comparative genomics of Aspergillus sections Usti and Cavernicolus.</title>
        <authorList>
            <consortium name="Lawrence Berkeley National Laboratory"/>
            <person name="Nybo J.L."/>
            <person name="Vesth T.C."/>
            <person name="Theobald S."/>
            <person name="Frisvad J.C."/>
            <person name="Larsen T.O."/>
            <person name="Kjaerboelling I."/>
            <person name="Rothschild-Mancinelli K."/>
            <person name="Lyhne E.K."/>
            <person name="Kogle M.E."/>
            <person name="Barry K."/>
            <person name="Clum A."/>
            <person name="Na H."/>
            <person name="Ledsgaard L."/>
            <person name="Lin J."/>
            <person name="Lipzen A."/>
            <person name="Kuo A."/>
            <person name="Riley R."/>
            <person name="Mondo S."/>
            <person name="LaButti K."/>
            <person name="Haridas S."/>
            <person name="Pangalinan J."/>
            <person name="Salamov A.A."/>
            <person name="Simmons B.A."/>
            <person name="Magnuson J.K."/>
            <person name="Chen J."/>
            <person name="Drula E."/>
            <person name="Henrissat B."/>
            <person name="Wiebenga A."/>
            <person name="Lubbers R.J."/>
            <person name="Gomes A.C."/>
            <person name="Makela M.R."/>
            <person name="Stajich J."/>
            <person name="Grigoriev I.V."/>
            <person name="Mortensen U.H."/>
            <person name="De vries R.P."/>
            <person name="Baker S.E."/>
            <person name="Andersen M.R."/>
        </authorList>
    </citation>
    <scope>NUCLEOTIDE SEQUENCE [LARGE SCALE GENOMIC DNA]</scope>
    <source>
        <strain evidence="2 3">CBS 600.67</strain>
    </source>
</reference>
<accession>A0ABR4IQS7</accession>
<protein>
    <submittedName>
        <fullName evidence="2">Uncharacterized protein</fullName>
    </submittedName>
</protein>
<dbReference type="Proteomes" id="UP001610335">
    <property type="component" value="Unassembled WGS sequence"/>
</dbReference>
<sequence>MVALRRFFQAEKAPSTPISGDRDLSTLSTLSAHSPPGRTPSSGSSQPLNENEHFYNLERQFEVMHDQLKSRPMSPPSHIPLSRASSRLTTKNPRHVDLLDALFSSHRYQMQSPGLMSPITPYNEDVAERNMAPFLRPRGGRTRNAYKRIVSALYQEDVADRNIAQNRRRSRSLSRSTTRSRLTTSHSYQLNYQHGDSRGKESQLVNSISQEALYSAPKSFRDKVVSDSRDSSPSGNWLRTQRSAPTVLSEQASTSRGSASHTERHLGVPPAHKQGETWSNTPLPDSPTLPMVTHVKRSLNERRKQQDAPAARAPSPRMPSTPKGQELPISPRVGSKKNVRDLSINTELAIRGRPKKIVHRAIQPPTPSTHDMNKNPSIAEVMNSPLHVATPISSPLQSSNQKAAEIMDMFRKAYSSTQAITPHPTFETLQDAIIREINSHEAFQRVPIPEAGLPFTPSHYELCDETASPPKPVALKDGQLSKLIHKSSFKKHRRGSEARKSTSTSIPSNIFRRTSDAASRTPSRRRHTDAPLPSPGFFDTMNPQPFIPSQDPVTYMDLILQSENSANTKRNRTTSVTGRSGSRSTSTPSVLCMRAQTSLCVNDSPRSFAADDNDSDIIHLPSISSIPHLQIQGVDENNVTYLAENTTPRTAYRLMNWPRKSSRTLSLRNSFAKGRTTSGQSVESY</sequence>
<feature type="compositionally biased region" description="Polar residues" evidence="1">
    <location>
        <begin position="501"/>
        <end position="521"/>
    </location>
</feature>
<feature type="region of interest" description="Disordered" evidence="1">
    <location>
        <begin position="563"/>
        <end position="588"/>
    </location>
</feature>
<feature type="region of interest" description="Disordered" evidence="1">
    <location>
        <begin position="465"/>
        <end position="541"/>
    </location>
</feature>
<feature type="compositionally biased region" description="Basic residues" evidence="1">
    <location>
        <begin position="483"/>
        <end position="494"/>
    </location>
</feature>
<feature type="compositionally biased region" description="Low complexity" evidence="1">
    <location>
        <begin position="173"/>
        <end position="185"/>
    </location>
</feature>
<gene>
    <name evidence="2" type="ORF">BDW59DRAFT_142390</name>
</gene>
<evidence type="ECO:0000313" key="3">
    <source>
        <dbReference type="Proteomes" id="UP001610335"/>
    </source>
</evidence>
<feature type="region of interest" description="Disordered" evidence="1">
    <location>
        <begin position="217"/>
        <end position="333"/>
    </location>
</feature>
<evidence type="ECO:0000313" key="2">
    <source>
        <dbReference type="EMBL" id="KAL2829257.1"/>
    </source>
</evidence>
<feature type="region of interest" description="Disordered" evidence="1">
    <location>
        <begin position="11"/>
        <end position="49"/>
    </location>
</feature>
<name>A0ABR4IQS7_9EURO</name>